<keyword evidence="1" id="KW-0456">Lyase</keyword>
<dbReference type="EMBL" id="CAFBOS010000028">
    <property type="protein sequence ID" value="CAB4985801.1"/>
    <property type="molecule type" value="Genomic_DNA"/>
</dbReference>
<organism evidence="4">
    <name type="scientific">freshwater metagenome</name>
    <dbReference type="NCBI Taxonomy" id="449393"/>
    <lineage>
        <taxon>unclassified sequences</taxon>
        <taxon>metagenomes</taxon>
        <taxon>ecological metagenomes</taxon>
    </lineage>
</organism>
<dbReference type="InterPro" id="IPR032466">
    <property type="entry name" value="Metal_Hydrolase"/>
</dbReference>
<dbReference type="EMBL" id="CAEZYR010000115">
    <property type="protein sequence ID" value="CAB4762507.1"/>
    <property type="molecule type" value="Genomic_DNA"/>
</dbReference>
<dbReference type="Pfam" id="PF04909">
    <property type="entry name" value="Amidohydro_2"/>
    <property type="match status" value="1"/>
</dbReference>
<dbReference type="EMBL" id="CAFABA010000133">
    <property type="protein sequence ID" value="CAB4835581.1"/>
    <property type="molecule type" value="Genomic_DNA"/>
</dbReference>
<protein>
    <submittedName>
        <fullName evidence="4">Unannotated protein</fullName>
    </submittedName>
</protein>
<evidence type="ECO:0000313" key="4">
    <source>
        <dbReference type="EMBL" id="CAB4835581.1"/>
    </source>
</evidence>
<reference evidence="4" key="1">
    <citation type="submission" date="2020-05" db="EMBL/GenBank/DDBJ databases">
        <authorList>
            <person name="Chiriac C."/>
            <person name="Salcher M."/>
            <person name="Ghai R."/>
            <person name="Kavagutti S V."/>
        </authorList>
    </citation>
    <scope>NUCLEOTIDE SEQUENCE</scope>
</reference>
<dbReference type="InterPro" id="IPR006680">
    <property type="entry name" value="Amidohydro-rel"/>
</dbReference>
<evidence type="ECO:0000313" key="6">
    <source>
        <dbReference type="EMBL" id="CAB4985801.1"/>
    </source>
</evidence>
<evidence type="ECO:0000259" key="2">
    <source>
        <dbReference type="Pfam" id="PF04909"/>
    </source>
</evidence>
<evidence type="ECO:0000313" key="3">
    <source>
        <dbReference type="EMBL" id="CAB4762507.1"/>
    </source>
</evidence>
<dbReference type="GO" id="GO:0016831">
    <property type="term" value="F:carboxy-lyase activity"/>
    <property type="evidence" value="ECO:0007669"/>
    <property type="project" value="InterPro"/>
</dbReference>
<dbReference type="SUPFAM" id="SSF51556">
    <property type="entry name" value="Metallo-dependent hydrolases"/>
    <property type="match status" value="1"/>
</dbReference>
<dbReference type="PANTHER" id="PTHR21240:SF28">
    <property type="entry name" value="ISO-OROTATE DECARBOXYLASE (EUROFUNG)"/>
    <property type="match status" value="1"/>
</dbReference>
<evidence type="ECO:0000256" key="1">
    <source>
        <dbReference type="ARBA" id="ARBA00023239"/>
    </source>
</evidence>
<dbReference type="EMBL" id="CAFBMH010000069">
    <property type="protein sequence ID" value="CAB4915629.1"/>
    <property type="molecule type" value="Genomic_DNA"/>
</dbReference>
<dbReference type="InterPro" id="IPR032465">
    <property type="entry name" value="ACMSD"/>
</dbReference>
<feature type="domain" description="Amidohydrolase-related" evidence="2">
    <location>
        <begin position="85"/>
        <end position="369"/>
    </location>
</feature>
<dbReference type="PANTHER" id="PTHR21240">
    <property type="entry name" value="2-AMINO-3-CARBOXYLMUCONATE-6-SEMIALDEHYDE DECARBOXYLASE"/>
    <property type="match status" value="1"/>
</dbReference>
<evidence type="ECO:0000313" key="5">
    <source>
        <dbReference type="EMBL" id="CAB4915629.1"/>
    </source>
</evidence>
<dbReference type="GO" id="GO:0005737">
    <property type="term" value="C:cytoplasm"/>
    <property type="evidence" value="ECO:0007669"/>
    <property type="project" value="TreeGrafter"/>
</dbReference>
<dbReference type="GO" id="GO:0016787">
    <property type="term" value="F:hydrolase activity"/>
    <property type="evidence" value="ECO:0007669"/>
    <property type="project" value="InterPro"/>
</dbReference>
<sequence length="370" mass="41912">MEHAATPGRRYRLISADGHVNEPPDVWVDRVPAAMRDRAPKVVRFDEGDAWVIEGVKDPINFGMNACAGLPPDQMKGWCRFDEIRRGGFDPVARIDEMDADKVDAEMLYPTPRLSQAIIANPDVEYHLAMVRAYNDWLAEYCSYAPERFGGLAIVPNRGAEYAVAEAERVLDFPGIRGVVMGCYPNGTLNIEPEDDKFFGLLAERGVTLSIHVSLGQSMPASHRAKLPGFGRFYDAPNRMVEMIFAGVFDRFPELNVFFAEVDFGWVPYVKEQIDNNYQRLDPVSQFGLEMLPSEYIERHFHYGFMTDTHGVHNRGSVGVERILWSNDYPHISADWPNSWRTIQAAFSGVPSDERNLMLSGNAQRLWGFR</sequence>
<name>A0A6J7ARG4_9ZZZZ</name>
<proteinExistence type="predicted"/>
<dbReference type="GO" id="GO:0019748">
    <property type="term" value="P:secondary metabolic process"/>
    <property type="evidence" value="ECO:0007669"/>
    <property type="project" value="TreeGrafter"/>
</dbReference>
<dbReference type="AlphaFoldDB" id="A0A6J7ARG4"/>
<gene>
    <name evidence="3" type="ORF">UFOPK2754_02509</name>
    <name evidence="4" type="ORF">UFOPK3139_02524</name>
    <name evidence="5" type="ORF">UFOPK3543_01793</name>
    <name evidence="6" type="ORF">UFOPK3967_00674</name>
</gene>
<dbReference type="Gene3D" id="3.20.20.140">
    <property type="entry name" value="Metal-dependent hydrolases"/>
    <property type="match status" value="1"/>
</dbReference>
<accession>A0A6J7ARG4</accession>